<protein>
    <recommendedName>
        <fullName evidence="3 9">Flagellar biosynthetic protein FliR</fullName>
    </recommendedName>
</protein>
<dbReference type="PANTHER" id="PTHR30065:SF8">
    <property type="entry name" value="FLAGELLAR BIOSYNTHETIC PROTEIN FLIR"/>
    <property type="match status" value="1"/>
</dbReference>
<dbReference type="Proteomes" id="UP000256774">
    <property type="component" value="Unassembled WGS sequence"/>
</dbReference>
<evidence type="ECO:0000256" key="9">
    <source>
        <dbReference type="NCBIfam" id="TIGR01400"/>
    </source>
</evidence>
<evidence type="ECO:0000313" key="11">
    <source>
        <dbReference type="EMBL" id="REH36725.1"/>
    </source>
</evidence>
<dbReference type="OrthoDB" id="9797790at2"/>
<dbReference type="Pfam" id="PF01311">
    <property type="entry name" value="Bac_export_1"/>
    <property type="match status" value="1"/>
</dbReference>
<feature type="transmembrane region" description="Helical" evidence="10">
    <location>
        <begin position="220"/>
        <end position="240"/>
    </location>
</feature>
<evidence type="ECO:0000256" key="10">
    <source>
        <dbReference type="RuleBase" id="RU362071"/>
    </source>
</evidence>
<evidence type="ECO:0000313" key="12">
    <source>
        <dbReference type="Proteomes" id="UP000256774"/>
    </source>
</evidence>
<dbReference type="InterPro" id="IPR002010">
    <property type="entry name" value="T3SS_IM_R"/>
</dbReference>
<evidence type="ECO:0000256" key="7">
    <source>
        <dbReference type="ARBA" id="ARBA00023136"/>
    </source>
</evidence>
<dbReference type="GO" id="GO:0009425">
    <property type="term" value="C:bacterial-type flagellum basal body"/>
    <property type="evidence" value="ECO:0007669"/>
    <property type="project" value="UniProtKB-SubCell"/>
</dbReference>
<dbReference type="PANTHER" id="PTHR30065">
    <property type="entry name" value="FLAGELLAR BIOSYNTHETIC PROTEIN FLIR"/>
    <property type="match status" value="1"/>
</dbReference>
<dbReference type="GO" id="GO:0044780">
    <property type="term" value="P:bacterial-type flagellum assembly"/>
    <property type="evidence" value="ECO:0007669"/>
    <property type="project" value="UniProtKB-UniRule"/>
</dbReference>
<keyword evidence="8 10" id="KW-0975">Bacterial flagellum</keyword>
<proteinExistence type="inferred from homology"/>
<dbReference type="AlphaFoldDB" id="A0A3E0H378"/>
<comment type="similarity">
    <text evidence="2 10">Belongs to the FliR/MopE/SpaR family.</text>
</comment>
<keyword evidence="4 10" id="KW-1003">Cell membrane</keyword>
<reference evidence="11 12" key="1">
    <citation type="submission" date="2018-08" db="EMBL/GenBank/DDBJ databases">
        <title>Genomic Encyclopedia of Type Strains, Phase IV (KMG-IV): sequencing the most valuable type-strain genomes for metagenomic binning, comparative biology and taxonomic classification.</title>
        <authorList>
            <person name="Goeker M."/>
        </authorList>
    </citation>
    <scope>NUCLEOTIDE SEQUENCE [LARGE SCALE GENOMIC DNA]</scope>
    <source>
        <strain evidence="11 12">DSM 26022</strain>
    </source>
</reference>
<accession>A0A3E0H378</accession>
<dbReference type="EMBL" id="QUNR01000004">
    <property type="protein sequence ID" value="REH36725.1"/>
    <property type="molecule type" value="Genomic_DNA"/>
</dbReference>
<comment type="function">
    <text evidence="1 10">Role in flagellar biosynthesis.</text>
</comment>
<dbReference type="NCBIfam" id="TIGR01400">
    <property type="entry name" value="fliR"/>
    <property type="match status" value="1"/>
</dbReference>
<keyword evidence="5 10" id="KW-0812">Transmembrane</keyword>
<gene>
    <name evidence="11" type="ORF">DFR26_1861</name>
</gene>
<name>A0A3E0H378_9GAMM</name>
<keyword evidence="12" id="KW-1185">Reference proteome</keyword>
<keyword evidence="11" id="KW-0966">Cell projection</keyword>
<comment type="caution">
    <text evidence="11">The sequence shown here is derived from an EMBL/GenBank/DDBJ whole genome shotgun (WGS) entry which is preliminary data.</text>
</comment>
<dbReference type="PRINTS" id="PR00953">
    <property type="entry name" value="TYPE3IMRPROT"/>
</dbReference>
<sequence length="268" mass="28109">MNFAVNDAQLLSWLAAFWLPFCRISGAILSAPLFSGKGVPGPFRILLAVTISAMMAPMVLANGTAPLTDFNPLSLNGLLMAANELLIGICLGFLVQLAFEAVMFAGSIIATGMGLGFATLIDQQQGTPVPVLGQFLMLITLLLFMALNGHLAFLELLMKSFIAWPPGTLSLTPDAVQVLLKSISAMFAAAMRIALPAVIALLVVQVGMGVISRSSPSMNLFAVGFPITMMVGFVVIAQVLPTLTPALEDLLSSALSQGGVLMEASDVR</sequence>
<evidence type="ECO:0000256" key="8">
    <source>
        <dbReference type="ARBA" id="ARBA00023143"/>
    </source>
</evidence>
<dbReference type="GO" id="GO:0005886">
    <property type="term" value="C:plasma membrane"/>
    <property type="evidence" value="ECO:0007669"/>
    <property type="project" value="UniProtKB-SubCell"/>
</dbReference>
<comment type="subcellular location">
    <subcellularLocation>
        <location evidence="10">Cell membrane</location>
        <topology evidence="10">Multi-pass membrane protein</topology>
    </subcellularLocation>
    <subcellularLocation>
        <location evidence="10">Bacterial flagellum basal body</location>
    </subcellularLocation>
</comment>
<evidence type="ECO:0000256" key="2">
    <source>
        <dbReference type="ARBA" id="ARBA00009772"/>
    </source>
</evidence>
<keyword evidence="11" id="KW-0969">Cilium</keyword>
<evidence type="ECO:0000256" key="6">
    <source>
        <dbReference type="ARBA" id="ARBA00022989"/>
    </source>
</evidence>
<feature type="transmembrane region" description="Helical" evidence="10">
    <location>
        <begin position="42"/>
        <end position="61"/>
    </location>
</feature>
<dbReference type="RefSeq" id="WP_116208681.1">
    <property type="nucleotide sequence ID" value="NZ_QUNR01000004.1"/>
</dbReference>
<evidence type="ECO:0000256" key="1">
    <source>
        <dbReference type="ARBA" id="ARBA00002578"/>
    </source>
</evidence>
<dbReference type="GO" id="GO:0006605">
    <property type="term" value="P:protein targeting"/>
    <property type="evidence" value="ECO:0007669"/>
    <property type="project" value="UniProtKB-UniRule"/>
</dbReference>
<evidence type="ECO:0000256" key="4">
    <source>
        <dbReference type="ARBA" id="ARBA00022475"/>
    </source>
</evidence>
<organism evidence="11 12">
    <name type="scientific">Paraperlucidibaca baekdonensis</name>
    <dbReference type="NCBI Taxonomy" id="748120"/>
    <lineage>
        <taxon>Bacteria</taxon>
        <taxon>Pseudomonadati</taxon>
        <taxon>Pseudomonadota</taxon>
        <taxon>Gammaproteobacteria</taxon>
        <taxon>Moraxellales</taxon>
        <taxon>Moraxellaceae</taxon>
        <taxon>Paraperlucidibaca</taxon>
    </lineage>
</organism>
<feature type="transmembrane region" description="Helical" evidence="10">
    <location>
        <begin position="133"/>
        <end position="158"/>
    </location>
</feature>
<evidence type="ECO:0000256" key="3">
    <source>
        <dbReference type="ARBA" id="ARBA00021717"/>
    </source>
</evidence>
<evidence type="ECO:0000256" key="5">
    <source>
        <dbReference type="ARBA" id="ARBA00022692"/>
    </source>
</evidence>
<keyword evidence="6 10" id="KW-1133">Transmembrane helix</keyword>
<keyword evidence="11" id="KW-0282">Flagellum</keyword>
<keyword evidence="7 10" id="KW-0472">Membrane</keyword>
<feature type="transmembrane region" description="Helical" evidence="10">
    <location>
        <begin position="73"/>
        <end position="95"/>
    </location>
</feature>
<dbReference type="InterPro" id="IPR006303">
    <property type="entry name" value="FliR"/>
</dbReference>
<feature type="transmembrane region" description="Helical" evidence="10">
    <location>
        <begin position="178"/>
        <end position="208"/>
    </location>
</feature>
<feature type="transmembrane region" description="Helical" evidence="10">
    <location>
        <begin position="101"/>
        <end position="121"/>
    </location>
</feature>